<dbReference type="CDD" id="cd00311">
    <property type="entry name" value="TIM"/>
    <property type="match status" value="1"/>
</dbReference>
<organism evidence="8 9">
    <name type="scientific">Mycoplasmopsis bovigenitalium 51080</name>
    <dbReference type="NCBI Taxonomy" id="1188235"/>
    <lineage>
        <taxon>Bacteria</taxon>
        <taxon>Bacillati</taxon>
        <taxon>Mycoplasmatota</taxon>
        <taxon>Mycoplasmoidales</taxon>
        <taxon>Metamycoplasmataceae</taxon>
        <taxon>Mycoplasmopsis</taxon>
    </lineage>
</organism>
<feature type="active site" description="Proton acceptor" evidence="6">
    <location>
        <position position="174"/>
    </location>
</feature>
<dbReference type="SUPFAM" id="SSF51351">
    <property type="entry name" value="Triosephosphate isomerase (TIM)"/>
    <property type="match status" value="1"/>
</dbReference>
<name>N9VEP9_9BACT</name>
<accession>N9VEP9</accession>
<dbReference type="PATRIC" id="fig|1188235.3.peg.207"/>
<keyword evidence="5 6" id="KW-0413">Isomerase</keyword>
<dbReference type="Pfam" id="PF00121">
    <property type="entry name" value="TIM"/>
    <property type="match status" value="1"/>
</dbReference>
<comment type="caution">
    <text evidence="6">Lacks conserved residue(s) required for the propagation of feature annotation.</text>
</comment>
<evidence type="ECO:0000313" key="8">
    <source>
        <dbReference type="EMBL" id="ENY70118.1"/>
    </source>
</evidence>
<evidence type="ECO:0000256" key="2">
    <source>
        <dbReference type="ARBA" id="ARBA00022432"/>
    </source>
</evidence>
<comment type="similarity">
    <text evidence="1 6 7">Belongs to the triosephosphate isomerase family.</text>
</comment>
<dbReference type="EC" id="5.3.1.1" evidence="6 7"/>
<feature type="binding site" evidence="6">
    <location>
        <position position="180"/>
    </location>
    <ligand>
        <name>substrate</name>
    </ligand>
</feature>
<dbReference type="InterPro" id="IPR022896">
    <property type="entry name" value="TrioseP_Isoase_bac/euk"/>
</dbReference>
<feature type="binding site" evidence="6">
    <location>
        <begin position="8"/>
        <end position="10"/>
    </location>
    <ligand>
        <name>substrate</name>
    </ligand>
</feature>
<comment type="caution">
    <text evidence="8">The sequence shown here is derived from an EMBL/GenBank/DDBJ whole genome shotgun (WGS) entry which is preliminary data.</text>
</comment>
<dbReference type="AlphaFoldDB" id="N9VEP9"/>
<dbReference type="GO" id="GO:0006096">
    <property type="term" value="P:glycolytic process"/>
    <property type="evidence" value="ECO:0007669"/>
    <property type="project" value="UniProtKB-UniRule"/>
</dbReference>
<dbReference type="GO" id="GO:0005829">
    <property type="term" value="C:cytosol"/>
    <property type="evidence" value="ECO:0007669"/>
    <property type="project" value="TreeGrafter"/>
</dbReference>
<protein>
    <recommendedName>
        <fullName evidence="6 7">Triosephosphate isomerase</fullName>
        <shortName evidence="6">TIM</shortName>
        <shortName evidence="6">TPI</shortName>
        <ecNumber evidence="6 7">5.3.1.1</ecNumber>
    </recommendedName>
    <alternativeName>
        <fullName evidence="6">Triose-phosphate isomerase</fullName>
    </alternativeName>
</protein>
<dbReference type="GO" id="GO:0019563">
    <property type="term" value="P:glycerol catabolic process"/>
    <property type="evidence" value="ECO:0007669"/>
    <property type="project" value="TreeGrafter"/>
</dbReference>
<dbReference type="PANTHER" id="PTHR21139">
    <property type="entry name" value="TRIOSEPHOSPHATE ISOMERASE"/>
    <property type="match status" value="1"/>
</dbReference>
<dbReference type="RefSeq" id="WP_004419389.1">
    <property type="nucleotide sequence ID" value="NZ_AORH01000012.1"/>
</dbReference>
<keyword evidence="2 6" id="KW-0312">Gluconeogenesis</keyword>
<dbReference type="HAMAP" id="MF_00147_B">
    <property type="entry name" value="TIM_B"/>
    <property type="match status" value="1"/>
</dbReference>
<dbReference type="OrthoDB" id="9809429at2"/>
<evidence type="ECO:0000313" key="9">
    <source>
        <dbReference type="Proteomes" id="UP000013220"/>
    </source>
</evidence>
<reference evidence="8 9" key="1">
    <citation type="journal article" date="2013" name="Genome Announc.">
        <title>Draft Genome Sequences of Mycoplasma alkalescens, Mycoplasma arginini, and Mycoplasma bovigenitalium, Three Species with Equivocal Pathogenic Status for Cattle.</title>
        <authorList>
            <person name="Manso-Silvan L."/>
            <person name="Tardy F."/>
            <person name="Baranowski E."/>
            <person name="Barre A."/>
            <person name="Blanchard A."/>
            <person name="Breton M."/>
            <person name="Couture C."/>
            <person name="Citti C."/>
            <person name="Dordet-Frisoni E."/>
            <person name="Dupuy V."/>
            <person name="Gaurivaud P."/>
            <person name="Jacob D."/>
            <person name="Lemaitre C."/>
            <person name="Nikolski M."/>
            <person name="Nouvel L.X."/>
            <person name="Poumarat F."/>
            <person name="Thebault P."/>
            <person name="Theil S."/>
            <person name="Thiaucourt F."/>
            <person name="Sirand-Pugnet P."/>
        </authorList>
    </citation>
    <scope>NUCLEOTIDE SEQUENCE [LARGE SCALE GENOMIC DNA]</scope>
    <source>
        <strain evidence="8 9">51080</strain>
    </source>
</reference>
<dbReference type="InterPro" id="IPR000652">
    <property type="entry name" value="Triosephosphate_isomerase"/>
</dbReference>
<dbReference type="STRING" id="1188235.MBVG_1970"/>
<keyword evidence="4 6" id="KW-0324">Glycolysis</keyword>
<comment type="catalytic activity">
    <reaction evidence="6 7">
        <text>D-glyceraldehyde 3-phosphate = dihydroxyacetone phosphate</text>
        <dbReference type="Rhea" id="RHEA:18585"/>
        <dbReference type="ChEBI" id="CHEBI:57642"/>
        <dbReference type="ChEBI" id="CHEBI:59776"/>
        <dbReference type="EC" id="5.3.1.1"/>
    </reaction>
</comment>
<proteinExistence type="inferred from homology"/>
<comment type="function">
    <text evidence="6">Involved in the gluconeogenesis. Catalyzes stereospecifically the conversion of dihydroxyacetone phosphate (DHAP) to D-glyceraldehyde-3-phosphate (G3P).</text>
</comment>
<evidence type="ECO:0000256" key="7">
    <source>
        <dbReference type="RuleBase" id="RU363013"/>
    </source>
</evidence>
<evidence type="ECO:0000256" key="3">
    <source>
        <dbReference type="ARBA" id="ARBA00022490"/>
    </source>
</evidence>
<dbReference type="PROSITE" id="PS51440">
    <property type="entry name" value="TIM_2"/>
    <property type="match status" value="1"/>
</dbReference>
<evidence type="ECO:0000256" key="6">
    <source>
        <dbReference type="HAMAP-Rule" id="MF_00147"/>
    </source>
</evidence>
<keyword evidence="9" id="KW-1185">Reference proteome</keyword>
<evidence type="ECO:0000256" key="5">
    <source>
        <dbReference type="ARBA" id="ARBA00023235"/>
    </source>
</evidence>
<comment type="subunit">
    <text evidence="6 7">Homodimer.</text>
</comment>
<feature type="binding site" evidence="6">
    <location>
        <position position="212"/>
    </location>
    <ligand>
        <name>substrate</name>
    </ligand>
</feature>
<dbReference type="GO" id="GO:0046166">
    <property type="term" value="P:glyceraldehyde-3-phosphate biosynthetic process"/>
    <property type="evidence" value="ECO:0007669"/>
    <property type="project" value="TreeGrafter"/>
</dbReference>
<dbReference type="NCBIfam" id="TIGR00419">
    <property type="entry name" value="tim"/>
    <property type="match status" value="1"/>
</dbReference>
<dbReference type="eggNOG" id="COG0149">
    <property type="taxonomic scope" value="Bacteria"/>
</dbReference>
<evidence type="ECO:0000256" key="4">
    <source>
        <dbReference type="ARBA" id="ARBA00023152"/>
    </source>
</evidence>
<sequence length="249" mass="27960">MNKIIIANWKMNKTFGESAEWLEKFNKKFKEKIRKDKTYKDAVYANEFGIAMPPINLAAHVAFNKIDKLMLVGQDVSQFPAGPYTGDISAEMLSEFGIKYVIVGHSERRKYHYETSCDVNLKAKAALEYNITPLICFGESLTEYQQGKSKEVVKQKILESSKDIDFSKVIISYEPIWAMGTGQSASPTFLKDMAEYIRSITSPNTKIIYGGSVNAKNIKDLAKIPDINGFLIGNATLDLDTFLEVIAVE</sequence>
<dbReference type="GO" id="GO:0006094">
    <property type="term" value="P:gluconeogenesis"/>
    <property type="evidence" value="ECO:0007669"/>
    <property type="project" value="UniProtKB-UniRule"/>
</dbReference>
<feature type="active site" description="Electrophile" evidence="6">
    <location>
        <position position="105"/>
    </location>
</feature>
<dbReference type="InterPro" id="IPR013785">
    <property type="entry name" value="Aldolase_TIM"/>
</dbReference>
<dbReference type="UniPathway" id="UPA00109">
    <property type="reaction ID" value="UER00189"/>
</dbReference>
<dbReference type="Proteomes" id="UP000013220">
    <property type="component" value="Unassembled WGS sequence"/>
</dbReference>
<dbReference type="InterPro" id="IPR035990">
    <property type="entry name" value="TIM_sf"/>
</dbReference>
<dbReference type="GO" id="GO:0004807">
    <property type="term" value="F:triose-phosphate isomerase activity"/>
    <property type="evidence" value="ECO:0007669"/>
    <property type="project" value="UniProtKB-UniRule"/>
</dbReference>
<gene>
    <name evidence="6 8" type="primary">tpiA</name>
    <name evidence="8" type="ORF">MBVG_1970</name>
</gene>
<keyword evidence="3 6" id="KW-0963">Cytoplasm</keyword>
<dbReference type="EMBL" id="AORH01000012">
    <property type="protein sequence ID" value="ENY70118.1"/>
    <property type="molecule type" value="Genomic_DNA"/>
</dbReference>
<evidence type="ECO:0000256" key="1">
    <source>
        <dbReference type="ARBA" id="ARBA00007422"/>
    </source>
</evidence>
<dbReference type="UniPathway" id="UPA00138"/>
<dbReference type="Gene3D" id="3.20.20.70">
    <property type="entry name" value="Aldolase class I"/>
    <property type="match status" value="1"/>
</dbReference>
<comment type="pathway">
    <text evidence="6 7">Carbohydrate biosynthesis; gluconeogenesis.</text>
</comment>
<comment type="subcellular location">
    <subcellularLocation>
        <location evidence="6 7">Cytoplasm</location>
    </subcellularLocation>
</comment>
<comment type="pathway">
    <text evidence="6 7">Carbohydrate degradation; glycolysis; D-glyceraldehyde 3-phosphate from glycerone phosphate: step 1/1.</text>
</comment>
<dbReference type="PANTHER" id="PTHR21139:SF42">
    <property type="entry name" value="TRIOSEPHOSPHATE ISOMERASE"/>
    <property type="match status" value="1"/>
</dbReference>